<reference evidence="7 8" key="1">
    <citation type="submission" date="2018-06" db="EMBL/GenBank/DDBJ databases">
        <title>Genomic Encyclopedia of Archaeal and Bacterial Type Strains, Phase II (KMG-II): from individual species to whole genera.</title>
        <authorList>
            <person name="Goeker M."/>
        </authorList>
    </citation>
    <scope>NUCLEOTIDE SEQUENCE [LARGE SCALE GENOMIC DNA]</scope>
    <source>
        <strain evidence="7 8">DSM 29821</strain>
    </source>
</reference>
<dbReference type="PANTHER" id="PTHR30026:SF20">
    <property type="entry name" value="OUTER MEMBRANE PROTEIN TOLC"/>
    <property type="match status" value="1"/>
</dbReference>
<dbReference type="Gene3D" id="1.20.1600.10">
    <property type="entry name" value="Outer membrane efflux proteins (OEP)"/>
    <property type="match status" value="1"/>
</dbReference>
<evidence type="ECO:0000313" key="8">
    <source>
        <dbReference type="Proteomes" id="UP000249819"/>
    </source>
</evidence>
<organism evidence="7 8">
    <name type="scientific">Chitinophaga dinghuensis</name>
    <dbReference type="NCBI Taxonomy" id="1539050"/>
    <lineage>
        <taxon>Bacteria</taxon>
        <taxon>Pseudomonadati</taxon>
        <taxon>Bacteroidota</taxon>
        <taxon>Chitinophagia</taxon>
        <taxon>Chitinophagales</taxon>
        <taxon>Chitinophagaceae</taxon>
        <taxon>Chitinophaga</taxon>
    </lineage>
</organism>
<feature type="signal peptide" evidence="6">
    <location>
        <begin position="1"/>
        <end position="22"/>
    </location>
</feature>
<evidence type="ECO:0000256" key="2">
    <source>
        <dbReference type="ARBA" id="ARBA00022452"/>
    </source>
</evidence>
<evidence type="ECO:0000256" key="3">
    <source>
        <dbReference type="ARBA" id="ARBA00022692"/>
    </source>
</evidence>
<dbReference type="EMBL" id="QLMA01000006">
    <property type="protein sequence ID" value="RAJ79118.1"/>
    <property type="molecule type" value="Genomic_DNA"/>
</dbReference>
<dbReference type="OrthoDB" id="976750at2"/>
<protein>
    <submittedName>
        <fullName evidence="7">Outer membrane protein TolC</fullName>
    </submittedName>
</protein>
<feature type="chain" id="PRO_5016267196" evidence="6">
    <location>
        <begin position="23"/>
        <end position="423"/>
    </location>
</feature>
<dbReference type="InterPro" id="IPR051906">
    <property type="entry name" value="TolC-like"/>
</dbReference>
<evidence type="ECO:0000256" key="1">
    <source>
        <dbReference type="ARBA" id="ARBA00004442"/>
    </source>
</evidence>
<keyword evidence="8" id="KW-1185">Reference proteome</keyword>
<keyword evidence="6" id="KW-0732">Signal</keyword>
<comment type="subcellular location">
    <subcellularLocation>
        <location evidence="1">Cell outer membrane</location>
    </subcellularLocation>
</comment>
<accession>A0A327W2F6</accession>
<dbReference type="GO" id="GO:0009279">
    <property type="term" value="C:cell outer membrane"/>
    <property type="evidence" value="ECO:0007669"/>
    <property type="project" value="UniProtKB-SubCell"/>
</dbReference>
<dbReference type="PANTHER" id="PTHR30026">
    <property type="entry name" value="OUTER MEMBRANE PROTEIN TOLC"/>
    <property type="match status" value="1"/>
</dbReference>
<dbReference type="AlphaFoldDB" id="A0A327W2F6"/>
<evidence type="ECO:0000256" key="6">
    <source>
        <dbReference type="SAM" id="SignalP"/>
    </source>
</evidence>
<keyword evidence="2" id="KW-1134">Transmembrane beta strand</keyword>
<dbReference type="Proteomes" id="UP000249819">
    <property type="component" value="Unassembled WGS sequence"/>
</dbReference>
<evidence type="ECO:0000256" key="4">
    <source>
        <dbReference type="ARBA" id="ARBA00023136"/>
    </source>
</evidence>
<comment type="caution">
    <text evidence="7">The sequence shown here is derived from an EMBL/GenBank/DDBJ whole genome shotgun (WGS) entry which is preliminary data.</text>
</comment>
<dbReference type="GO" id="GO:1990281">
    <property type="term" value="C:efflux pump complex"/>
    <property type="evidence" value="ECO:0007669"/>
    <property type="project" value="TreeGrafter"/>
</dbReference>
<dbReference type="GO" id="GO:0015288">
    <property type="term" value="F:porin activity"/>
    <property type="evidence" value="ECO:0007669"/>
    <property type="project" value="TreeGrafter"/>
</dbReference>
<evidence type="ECO:0000313" key="7">
    <source>
        <dbReference type="EMBL" id="RAJ79118.1"/>
    </source>
</evidence>
<dbReference type="RefSeq" id="WP_111593587.1">
    <property type="nucleotide sequence ID" value="NZ_QLMA01000006.1"/>
</dbReference>
<dbReference type="SUPFAM" id="SSF56954">
    <property type="entry name" value="Outer membrane efflux proteins (OEP)"/>
    <property type="match status" value="1"/>
</dbReference>
<keyword evidence="4" id="KW-0472">Membrane</keyword>
<proteinExistence type="predicted"/>
<evidence type="ECO:0000256" key="5">
    <source>
        <dbReference type="ARBA" id="ARBA00023237"/>
    </source>
</evidence>
<gene>
    <name evidence="7" type="ORF">CLV59_106178</name>
</gene>
<keyword evidence="3" id="KW-0812">Transmembrane</keyword>
<keyword evidence="5" id="KW-0998">Cell outer membrane</keyword>
<dbReference type="GO" id="GO:0015562">
    <property type="term" value="F:efflux transmembrane transporter activity"/>
    <property type="evidence" value="ECO:0007669"/>
    <property type="project" value="InterPro"/>
</dbReference>
<sequence length="423" mass="48255">MVYKLSWLLLLVFPVAALQVQAQELTLEQCYSLAGENYPLIKRYELVKATSQYSLENAGKVYLPQLSFSGAATYQSDVVQFPDILPPGSNIKLPVFSKDQYKLVGEVSQTIYDGSAAHYKKENIRANAAADKQNVTVNMYAIRDRINQLYFSVLLMDEQRKQNALQISDLNNAIEKVSASYRNGTAYRSNVDELKAEMSTARSQDITFRANRNAYLKMLSIFVGKELPESTQLQMPAEQATTAEINRPELEWYKYRRKVTDTEEKQLKADYLPKFSAFFQGAYGRPTLNILSNDFGPWYITGLRMSWNLGSLYGLKNNRRILEENRKSIAVEEETFLFNTRLSMVQEDGDIRKYKEIIVEDEEAISLRAAVKQSAKAQLDNGVITVHDYIAQLNAENQAKQLLILHKLQLLQAGYQYKFTSGN</sequence>
<name>A0A327W2F6_9BACT</name>